<comment type="subcellular location">
    <subcellularLocation>
        <location evidence="8">Cell membrane</location>
        <topology evidence="8">Multi-pass membrane protein</topology>
    </subcellularLocation>
    <subcellularLocation>
        <location evidence="1">Membrane</location>
        <topology evidence="1">Multi-pass membrane protein</topology>
    </subcellularLocation>
</comment>
<evidence type="ECO:0000256" key="3">
    <source>
        <dbReference type="ARBA" id="ARBA00022448"/>
    </source>
</evidence>
<keyword evidence="6 8" id="KW-0472">Membrane</keyword>
<evidence type="ECO:0000313" key="10">
    <source>
        <dbReference type="EMBL" id="MBK5142615.1"/>
    </source>
</evidence>
<evidence type="ECO:0000313" key="11">
    <source>
        <dbReference type="Proteomes" id="UP001296921"/>
    </source>
</evidence>
<evidence type="ECO:0000256" key="5">
    <source>
        <dbReference type="ARBA" id="ARBA00022989"/>
    </source>
</evidence>
<dbReference type="InterPro" id="IPR006469">
    <property type="entry name" value="NifC_ABC_porter"/>
</dbReference>
<accession>A0ABS1IMR0</accession>
<feature type="domain" description="ABC transmembrane type-1" evidence="9">
    <location>
        <begin position="45"/>
        <end position="247"/>
    </location>
</feature>
<feature type="transmembrane region" description="Helical" evidence="8">
    <location>
        <begin position="117"/>
        <end position="136"/>
    </location>
</feature>
<dbReference type="InterPro" id="IPR005667">
    <property type="entry name" value="Sulph_transpt2"/>
</dbReference>
<evidence type="ECO:0000256" key="8">
    <source>
        <dbReference type="RuleBase" id="RU363032"/>
    </source>
</evidence>
<name>A0ABS1IMR0_9GAMM</name>
<comment type="function">
    <text evidence="7">Part of the ABC transporter complex CysAWTP (TC 3.A.1.6.1) involved in sulfate/thiosulfate import. Probably responsible for the translocation of the substrate across the membrane.</text>
</comment>
<comment type="caution">
    <text evidence="10">The sequence shown here is derived from an EMBL/GenBank/DDBJ whole genome shotgun (WGS) entry which is preliminary data.</text>
</comment>
<dbReference type="InterPro" id="IPR000515">
    <property type="entry name" value="MetI-like"/>
</dbReference>
<dbReference type="EMBL" id="JADRCR010000001">
    <property type="protein sequence ID" value="MBK5142615.1"/>
    <property type="molecule type" value="Genomic_DNA"/>
</dbReference>
<keyword evidence="11" id="KW-1185">Reference proteome</keyword>
<evidence type="ECO:0000256" key="2">
    <source>
        <dbReference type="ARBA" id="ARBA00011779"/>
    </source>
</evidence>
<organism evidence="10 11">
    <name type="scientific">Limnobaculum allomyrinae</name>
    <dbReference type="NCBI Taxonomy" id="2791986"/>
    <lineage>
        <taxon>Bacteria</taxon>
        <taxon>Pseudomonadati</taxon>
        <taxon>Pseudomonadota</taxon>
        <taxon>Gammaproteobacteria</taxon>
        <taxon>Enterobacterales</taxon>
        <taxon>Budviciaceae</taxon>
        <taxon>Limnobaculum</taxon>
    </lineage>
</organism>
<evidence type="ECO:0000256" key="4">
    <source>
        <dbReference type="ARBA" id="ARBA00022692"/>
    </source>
</evidence>
<protein>
    <submittedName>
        <fullName evidence="10">ABC transporter permease subunit</fullName>
    </submittedName>
</protein>
<comment type="subunit">
    <text evidence="2">The complex is composed of two ATP-binding proteins (CysA), two transmembrane proteins (CysT and CysW) and a solute-binding protein (CysP).</text>
</comment>
<proteinExistence type="inferred from homology"/>
<keyword evidence="3 8" id="KW-0813">Transport</keyword>
<dbReference type="PANTHER" id="PTHR30406:SF8">
    <property type="entry name" value="SULFATE TRANSPORT SYSTEM PERMEASE PROTEIN CYST"/>
    <property type="match status" value="1"/>
</dbReference>
<dbReference type="PANTHER" id="PTHR30406">
    <property type="entry name" value="SULFATE TRANSPORT SYSTEM PERMEASE PROTEIN"/>
    <property type="match status" value="1"/>
</dbReference>
<comment type="similarity">
    <text evidence="8">Belongs to the binding-protein-dependent transport system permease family.</text>
</comment>
<evidence type="ECO:0000256" key="1">
    <source>
        <dbReference type="ARBA" id="ARBA00004141"/>
    </source>
</evidence>
<dbReference type="PROSITE" id="PS50928">
    <property type="entry name" value="ABC_TM1"/>
    <property type="match status" value="1"/>
</dbReference>
<evidence type="ECO:0000259" key="9">
    <source>
        <dbReference type="PROSITE" id="PS50928"/>
    </source>
</evidence>
<keyword evidence="4 8" id="KW-0812">Transmembrane</keyword>
<dbReference type="NCBIfam" id="TIGR01581">
    <property type="entry name" value="Mo_ABC_porter"/>
    <property type="match status" value="1"/>
</dbReference>
<dbReference type="CDD" id="cd06261">
    <property type="entry name" value="TM_PBP2"/>
    <property type="match status" value="1"/>
</dbReference>
<feature type="transmembrane region" description="Helical" evidence="8">
    <location>
        <begin position="83"/>
        <end position="105"/>
    </location>
</feature>
<feature type="transmembrane region" description="Helical" evidence="8">
    <location>
        <begin position="226"/>
        <end position="250"/>
    </location>
</feature>
<dbReference type="Pfam" id="PF00528">
    <property type="entry name" value="BPD_transp_1"/>
    <property type="match status" value="1"/>
</dbReference>
<dbReference type="RefSeq" id="WP_218465562.1">
    <property type="nucleotide sequence ID" value="NZ_JADRCR010000001.1"/>
</dbReference>
<dbReference type="Proteomes" id="UP001296921">
    <property type="component" value="Unassembled WGS sequence"/>
</dbReference>
<reference evidence="10 11" key="1">
    <citation type="submission" date="2020-11" db="EMBL/GenBank/DDBJ databases">
        <title>Insectihabitans protaetiae gen. nov. sp. nov. and Insectihabitans allomyrinae sp. nov., isolated from larvae of Protaetia brevitarsis seulensis and Allomyrina dichotoma, respectively.</title>
        <authorList>
            <person name="Lee S.D."/>
            <person name="Byeon Y.-S."/>
            <person name="Kim S.-M."/>
            <person name="Yang H.L."/>
            <person name="Kim I.S."/>
        </authorList>
    </citation>
    <scope>NUCLEOTIDE SEQUENCE [LARGE SCALE GENOMIC DNA]</scope>
    <source>
        <strain evidence="10 11">BWR-B9</strain>
    </source>
</reference>
<feature type="transmembrane region" description="Helical" evidence="8">
    <location>
        <begin position="45"/>
        <end position="71"/>
    </location>
</feature>
<evidence type="ECO:0000256" key="7">
    <source>
        <dbReference type="ARBA" id="ARBA00025323"/>
    </source>
</evidence>
<sequence length="261" mass="27882">MAKLTLLPLAILLFLIVGSLCSLFTQLSFSHLIQLLSDSEIQFALMLSVTTALISLLLACIISLPAAWAMARLHVPGKRIINILLDLPMVMPPLVVGIGLLLLLGQSGPLGKVAPMISQWLFSPFGIVIAQTYVACSIITRSAYAAFTSIAPAYVHTAYNLGLTPLKALCLVEIPLVWRSLLSGCVLAMSRALGEFGATLMLAGATRMKTETLPIAVYLNIASGDFSLAVGCALLLILFAVFLLLILHLLQQKGIPDVKSE</sequence>
<gene>
    <name evidence="10" type="ORF">I2494_02555</name>
</gene>
<evidence type="ECO:0000256" key="6">
    <source>
        <dbReference type="ARBA" id="ARBA00023136"/>
    </source>
</evidence>
<keyword evidence="5 8" id="KW-1133">Transmembrane helix</keyword>